<feature type="compositionally biased region" description="Polar residues" evidence="1">
    <location>
        <begin position="21"/>
        <end position="38"/>
    </location>
</feature>
<evidence type="ECO:0000256" key="2">
    <source>
        <dbReference type="SAM" id="SignalP"/>
    </source>
</evidence>
<organism evidence="3 4">
    <name type="scientific">Hymenobacter perfusus</name>
    <dbReference type="NCBI Taxonomy" id="1236770"/>
    <lineage>
        <taxon>Bacteria</taxon>
        <taxon>Pseudomonadati</taxon>
        <taxon>Bacteroidota</taxon>
        <taxon>Cytophagia</taxon>
        <taxon>Cytophagales</taxon>
        <taxon>Hymenobacteraceae</taxon>
        <taxon>Hymenobacter</taxon>
    </lineage>
</organism>
<feature type="region of interest" description="Disordered" evidence="1">
    <location>
        <begin position="21"/>
        <end position="41"/>
    </location>
</feature>
<reference evidence="3 4" key="1">
    <citation type="submission" date="2018-12" db="EMBL/GenBank/DDBJ databases">
        <authorList>
            <person name="Feng G."/>
            <person name="Zhu H."/>
        </authorList>
    </citation>
    <scope>NUCLEOTIDE SEQUENCE [LARGE SCALE GENOMIC DNA]</scope>
    <source>
        <strain evidence="3 4">LMG 26000</strain>
    </source>
</reference>
<feature type="signal peptide" evidence="2">
    <location>
        <begin position="1"/>
        <end position="20"/>
    </location>
</feature>
<name>A0A428KCW3_9BACT</name>
<dbReference type="Proteomes" id="UP000270291">
    <property type="component" value="Unassembled WGS sequence"/>
</dbReference>
<keyword evidence="2" id="KW-0732">Signal</keyword>
<gene>
    <name evidence="3" type="ORF">EI293_06865</name>
</gene>
<dbReference type="AlphaFoldDB" id="A0A428KCW3"/>
<evidence type="ECO:0008006" key="5">
    <source>
        <dbReference type="Google" id="ProtNLM"/>
    </source>
</evidence>
<keyword evidence="4" id="KW-1185">Reference proteome</keyword>
<evidence type="ECO:0000256" key="1">
    <source>
        <dbReference type="SAM" id="MobiDB-lite"/>
    </source>
</evidence>
<proteinExistence type="predicted"/>
<evidence type="ECO:0000313" key="3">
    <source>
        <dbReference type="EMBL" id="RSK44255.1"/>
    </source>
</evidence>
<dbReference type="OrthoDB" id="883835at2"/>
<sequence>MRLARLLPVVLLLSGLGACTGSQSVSESGNPATGSAEASRTAAVDMPSLVGRNIDQVRRALGAPRETKDQKIGLDPTAEQMKATKGEDWINTFERNGTTVVATFNARTRKVRDFVVVGADEDELLRKANLSLTAPDYMVLPVANPQNNREIIGMRVVARR</sequence>
<comment type="caution">
    <text evidence="3">The sequence shown here is derived from an EMBL/GenBank/DDBJ whole genome shotgun (WGS) entry which is preliminary data.</text>
</comment>
<dbReference type="PROSITE" id="PS51257">
    <property type="entry name" value="PROKAR_LIPOPROTEIN"/>
    <property type="match status" value="1"/>
</dbReference>
<feature type="chain" id="PRO_5019492330" description="Lipoprotein" evidence="2">
    <location>
        <begin position="21"/>
        <end position="160"/>
    </location>
</feature>
<accession>A0A428KCW3</accession>
<evidence type="ECO:0000313" key="4">
    <source>
        <dbReference type="Proteomes" id="UP000270291"/>
    </source>
</evidence>
<protein>
    <recommendedName>
        <fullName evidence="5">Lipoprotein</fullName>
    </recommendedName>
</protein>
<dbReference type="EMBL" id="RWIU01000002">
    <property type="protein sequence ID" value="RSK44255.1"/>
    <property type="molecule type" value="Genomic_DNA"/>
</dbReference>
<dbReference type="RefSeq" id="WP_125436418.1">
    <property type="nucleotide sequence ID" value="NZ_RWIU01000002.1"/>
</dbReference>